<dbReference type="SUPFAM" id="SSF52949">
    <property type="entry name" value="Macro domain-like"/>
    <property type="match status" value="1"/>
</dbReference>
<dbReference type="GO" id="GO:0070212">
    <property type="term" value="P:protein poly-ADP-ribosylation"/>
    <property type="evidence" value="ECO:0007669"/>
    <property type="project" value="TreeGrafter"/>
</dbReference>
<keyword evidence="2 7" id="KW-0328">Glycosyltransferase</keyword>
<evidence type="ECO:0000256" key="2">
    <source>
        <dbReference type="ARBA" id="ARBA00022676"/>
    </source>
</evidence>
<dbReference type="CDD" id="cd01439">
    <property type="entry name" value="TCCD_inducible_PARP_like"/>
    <property type="match status" value="1"/>
</dbReference>
<feature type="domain" description="PARP catalytic" evidence="9">
    <location>
        <begin position="406"/>
        <end position="620"/>
    </location>
</feature>
<proteinExistence type="inferred from homology"/>
<evidence type="ECO:0000256" key="7">
    <source>
        <dbReference type="RuleBase" id="RU362114"/>
    </source>
</evidence>
<dbReference type="Proteomes" id="UP000265040">
    <property type="component" value="Chromosome 18"/>
</dbReference>
<dbReference type="GO" id="GO:0003714">
    <property type="term" value="F:transcription corepressor activity"/>
    <property type="evidence" value="ECO:0007669"/>
    <property type="project" value="TreeGrafter"/>
</dbReference>
<dbReference type="InterPro" id="IPR002589">
    <property type="entry name" value="Macro_dom"/>
</dbReference>
<dbReference type="Gene3D" id="3.90.228.10">
    <property type="match status" value="1"/>
</dbReference>
<dbReference type="GO" id="GO:0003950">
    <property type="term" value="F:NAD+ poly-ADP-ribosyltransferase activity"/>
    <property type="evidence" value="ECO:0007669"/>
    <property type="project" value="UniProtKB-UniRule"/>
</dbReference>
<dbReference type="Gene3D" id="3.40.220.10">
    <property type="entry name" value="Leucine Aminopeptidase, subunit E, domain 1"/>
    <property type="match status" value="1"/>
</dbReference>
<evidence type="ECO:0000256" key="4">
    <source>
        <dbReference type="ARBA" id="ARBA00023027"/>
    </source>
</evidence>
<dbReference type="PROSITE" id="PS51059">
    <property type="entry name" value="PARP_CATALYTIC"/>
    <property type="match status" value="1"/>
</dbReference>
<dbReference type="GeneTree" id="ENSGT00940000154311"/>
<keyword evidence="5" id="KW-0539">Nucleus</keyword>
<dbReference type="Ensembl" id="ENSATET00000054194.2">
    <property type="protein sequence ID" value="ENSATEP00000063387.2"/>
    <property type="gene ID" value="ENSATEG00000002592.3"/>
</dbReference>
<feature type="domain" description="Macro" evidence="10">
    <location>
        <begin position="16"/>
        <end position="189"/>
    </location>
</feature>
<dbReference type="AlphaFoldDB" id="A0A7N6FI70"/>
<dbReference type="InterPro" id="IPR043472">
    <property type="entry name" value="Macro_dom-like"/>
</dbReference>
<dbReference type="PROSITE" id="PS51154">
    <property type="entry name" value="MACRO"/>
    <property type="match status" value="1"/>
</dbReference>
<dbReference type="InterPro" id="IPR012317">
    <property type="entry name" value="Poly(ADP-ribose)pol_cat_dom"/>
</dbReference>
<keyword evidence="3 7" id="KW-0808">Transferase</keyword>
<name>A0A7N6FI70_ANATE</name>
<protein>
    <recommendedName>
        <fullName evidence="7">Poly [ADP-ribose] polymerase</fullName>
        <shortName evidence="7">PARP</shortName>
        <ecNumber evidence="7">2.4.2.-</ecNumber>
    </recommendedName>
</protein>
<sequence>MNQGGRVIFPSLTSDLDEITVNVGGGVELQLVFGDITNETTDAVVNTTNFTDFETDSVCKDILTKAGPQVEAILKTEGLNQGAVVRTPPGLFPCKTILHVCGQQDAGIIEQLACRIIRDCESDQYKSVAIPAICAGVGGLDPDVVAQAILRGIKTTTSSTPLHFVTNIRLVLNKINVFMAFKQQTTEMFPHAVISRVSVSQLPHVPQQRSTMLINTNPIFTGTHTGQQQRSVFIFVGLVKKNVEDAKTKLKDVYQAQCSTHSFTKEQLTGLTQDDLKGLEKTVEAEGLCMQRDQFGSLTVSGLKHGVNQVKQMVQTTAAFRGEMRAKEEEDLYTRVTWCILGHSGKWERLPKTANYNLEKSDVTGGIVDAQGISWSVDLQRMEAKRHRTGQTAQLKRLENLPDLMLPLYWDNMKTGEYLRVVSLESTSAEYQTVKQDFRRTVTRTIMKIERLQNVHLLRAYEVQKKHITDKTNLQGGALEKSLYHGTTQDNCDSIIKTGFNRSFAGQNGNSTAYGHGTYFAVNASYSASPTYSKPAADGSQLMFVARVLTGTYTVGGSNMKVPPPRNVLQPHDLYDSVVDNIHNPSMYVVFHDNQAYPDYLITFKQYISALCFCPSSTSNTCNQITHKVHAHTYC</sequence>
<dbReference type="Pfam" id="PF01661">
    <property type="entry name" value="Macro"/>
    <property type="match status" value="1"/>
</dbReference>
<feature type="domain" description="WWE" evidence="8">
    <location>
        <begin position="323"/>
        <end position="397"/>
    </location>
</feature>
<evidence type="ECO:0000256" key="6">
    <source>
        <dbReference type="ARBA" id="ARBA00024347"/>
    </source>
</evidence>
<reference evidence="11" key="2">
    <citation type="submission" date="2025-08" db="UniProtKB">
        <authorList>
            <consortium name="Ensembl"/>
        </authorList>
    </citation>
    <scope>IDENTIFICATION</scope>
</reference>
<comment type="similarity">
    <text evidence="6">Belongs to the ARTD/PARP family.</text>
</comment>
<keyword evidence="12" id="KW-1185">Reference proteome</keyword>
<dbReference type="PANTHER" id="PTHR14453:SF107">
    <property type="entry name" value="POLY [ADP-RIBOSE] POLYMERASE"/>
    <property type="match status" value="1"/>
</dbReference>
<evidence type="ECO:0000259" key="8">
    <source>
        <dbReference type="PROSITE" id="PS50918"/>
    </source>
</evidence>
<dbReference type="Pfam" id="PF00644">
    <property type="entry name" value="PARP"/>
    <property type="match status" value="1"/>
</dbReference>
<evidence type="ECO:0000256" key="5">
    <source>
        <dbReference type="ARBA" id="ARBA00023242"/>
    </source>
</evidence>
<dbReference type="GO" id="GO:0005737">
    <property type="term" value="C:cytoplasm"/>
    <property type="evidence" value="ECO:0007669"/>
    <property type="project" value="TreeGrafter"/>
</dbReference>
<dbReference type="FunFam" id="3.90.228.10:FF:000008">
    <property type="entry name" value="Poly [ADP-ribose] polymerase"/>
    <property type="match status" value="1"/>
</dbReference>
<reference evidence="11" key="3">
    <citation type="submission" date="2025-09" db="UniProtKB">
        <authorList>
            <consortium name="Ensembl"/>
        </authorList>
    </citation>
    <scope>IDENTIFICATION</scope>
</reference>
<dbReference type="InterPro" id="IPR004170">
    <property type="entry name" value="WWE_dom"/>
</dbReference>
<dbReference type="GO" id="GO:0010629">
    <property type="term" value="P:negative regulation of gene expression"/>
    <property type="evidence" value="ECO:0007669"/>
    <property type="project" value="TreeGrafter"/>
</dbReference>
<evidence type="ECO:0000313" key="12">
    <source>
        <dbReference type="Proteomes" id="UP000265040"/>
    </source>
</evidence>
<reference evidence="11" key="1">
    <citation type="submission" date="2021-04" db="EMBL/GenBank/DDBJ databases">
        <authorList>
            <consortium name="Wellcome Sanger Institute Data Sharing"/>
        </authorList>
    </citation>
    <scope>NUCLEOTIDE SEQUENCE [LARGE SCALE GENOMIC DNA]</scope>
</reference>
<organism evidence="11 12">
    <name type="scientific">Anabas testudineus</name>
    <name type="common">Climbing perch</name>
    <name type="synonym">Anthias testudineus</name>
    <dbReference type="NCBI Taxonomy" id="64144"/>
    <lineage>
        <taxon>Eukaryota</taxon>
        <taxon>Metazoa</taxon>
        <taxon>Chordata</taxon>
        <taxon>Craniata</taxon>
        <taxon>Vertebrata</taxon>
        <taxon>Euteleostomi</taxon>
        <taxon>Actinopterygii</taxon>
        <taxon>Neopterygii</taxon>
        <taxon>Teleostei</taxon>
        <taxon>Neoteleostei</taxon>
        <taxon>Acanthomorphata</taxon>
        <taxon>Anabantaria</taxon>
        <taxon>Anabantiformes</taxon>
        <taxon>Anabantoidei</taxon>
        <taxon>Anabantidae</taxon>
        <taxon>Anabas</taxon>
    </lineage>
</organism>
<dbReference type="PROSITE" id="PS50918">
    <property type="entry name" value="WWE"/>
    <property type="match status" value="1"/>
</dbReference>
<evidence type="ECO:0000313" key="11">
    <source>
        <dbReference type="Ensembl" id="ENSATEP00000063387.2"/>
    </source>
</evidence>
<dbReference type="InterPro" id="IPR052056">
    <property type="entry name" value="Mono-ARTD/PARP"/>
</dbReference>
<dbReference type="SUPFAM" id="SSF56399">
    <property type="entry name" value="ADP-ribosylation"/>
    <property type="match status" value="1"/>
</dbReference>
<keyword evidence="4 7" id="KW-0520">NAD</keyword>
<evidence type="ECO:0000256" key="3">
    <source>
        <dbReference type="ARBA" id="ARBA00022679"/>
    </source>
</evidence>
<comment type="subcellular location">
    <subcellularLocation>
        <location evidence="1">Nucleus</location>
    </subcellularLocation>
</comment>
<dbReference type="GO" id="GO:0005634">
    <property type="term" value="C:nucleus"/>
    <property type="evidence" value="ECO:0007669"/>
    <property type="project" value="UniProtKB-SubCell"/>
</dbReference>
<dbReference type="SMART" id="SM00506">
    <property type="entry name" value="A1pp"/>
    <property type="match status" value="1"/>
</dbReference>
<accession>A0A7N6FI70</accession>
<dbReference type="PANTHER" id="PTHR14453">
    <property type="entry name" value="PARP/ZINC FINGER CCCH TYPE DOMAIN CONTAINING PROTEIN"/>
    <property type="match status" value="1"/>
</dbReference>
<evidence type="ECO:0000259" key="10">
    <source>
        <dbReference type="PROSITE" id="PS51154"/>
    </source>
</evidence>
<evidence type="ECO:0000259" key="9">
    <source>
        <dbReference type="PROSITE" id="PS51059"/>
    </source>
</evidence>
<dbReference type="GO" id="GO:1990404">
    <property type="term" value="F:NAD+-protein mono-ADP-ribosyltransferase activity"/>
    <property type="evidence" value="ECO:0007669"/>
    <property type="project" value="TreeGrafter"/>
</dbReference>
<dbReference type="EC" id="2.4.2.-" evidence="7"/>
<evidence type="ECO:0000256" key="1">
    <source>
        <dbReference type="ARBA" id="ARBA00004123"/>
    </source>
</evidence>